<dbReference type="EMBL" id="JPEO01000017">
    <property type="protein sequence ID" value="KFZ36457.1"/>
    <property type="molecule type" value="Genomic_DNA"/>
</dbReference>
<evidence type="ECO:0000313" key="1">
    <source>
        <dbReference type="EMBL" id="KFZ36457.1"/>
    </source>
</evidence>
<reference evidence="1 2" key="1">
    <citation type="submission" date="2014-06" db="EMBL/GenBank/DDBJ databases">
        <title>Shewanella sp. YQH10.</title>
        <authorList>
            <person name="Liu Y."/>
            <person name="Zeng R."/>
        </authorList>
    </citation>
    <scope>NUCLEOTIDE SEQUENCE [LARGE SCALE GENOMIC DNA]</scope>
    <source>
        <strain evidence="1 2">YQH10</strain>
    </source>
</reference>
<protein>
    <recommendedName>
        <fullName evidence="3">DUF3135 domain-containing protein</fullName>
    </recommendedName>
</protein>
<dbReference type="eggNOG" id="ENOG5033EY0">
    <property type="taxonomic scope" value="Bacteria"/>
</dbReference>
<dbReference type="OrthoDB" id="5593306at2"/>
<gene>
    <name evidence="1" type="ORF">HR45_15860</name>
</gene>
<dbReference type="InterPro" id="IPR021482">
    <property type="entry name" value="DUF3135"/>
</dbReference>
<dbReference type="Proteomes" id="UP000029264">
    <property type="component" value="Unassembled WGS sequence"/>
</dbReference>
<comment type="caution">
    <text evidence="1">The sequence shown here is derived from an EMBL/GenBank/DDBJ whole genome shotgun (WGS) entry which is preliminary data.</text>
</comment>
<sequence length="103" mass="11875">MTDLPDFDTLMWMAKHQPDALNQLQSSMSEELINSASGNQRQLRAVNEHLIRRLALCTNPYQRCLTTVCMMRAKFGSLAHVLRDPEHFRSHRAEVIPLQRKTG</sequence>
<name>A0A094JB50_9GAMM</name>
<dbReference type="Pfam" id="PF11333">
    <property type="entry name" value="DUF3135"/>
    <property type="match status" value="1"/>
</dbReference>
<dbReference type="RefSeq" id="WP_037444747.1">
    <property type="nucleotide sequence ID" value="NZ_JPEO01000017.1"/>
</dbReference>
<organism evidence="1 2">
    <name type="scientific">Shewanella mangrovi</name>
    <dbReference type="NCBI Taxonomy" id="1515746"/>
    <lineage>
        <taxon>Bacteria</taxon>
        <taxon>Pseudomonadati</taxon>
        <taxon>Pseudomonadota</taxon>
        <taxon>Gammaproteobacteria</taxon>
        <taxon>Alteromonadales</taxon>
        <taxon>Shewanellaceae</taxon>
        <taxon>Shewanella</taxon>
    </lineage>
</organism>
<evidence type="ECO:0008006" key="3">
    <source>
        <dbReference type="Google" id="ProtNLM"/>
    </source>
</evidence>
<keyword evidence="2" id="KW-1185">Reference proteome</keyword>
<proteinExistence type="predicted"/>
<accession>A0A094JB50</accession>
<evidence type="ECO:0000313" key="2">
    <source>
        <dbReference type="Proteomes" id="UP000029264"/>
    </source>
</evidence>
<dbReference type="AlphaFoldDB" id="A0A094JB50"/>